<dbReference type="PROSITE" id="PS50404">
    <property type="entry name" value="GST_NTER"/>
    <property type="match status" value="1"/>
</dbReference>
<dbReference type="Pfam" id="PF13410">
    <property type="entry name" value="GST_C_2"/>
    <property type="match status" value="1"/>
</dbReference>
<dbReference type="EMBL" id="JH930476">
    <property type="protein sequence ID" value="EKM51495.1"/>
    <property type="molecule type" value="Genomic_DNA"/>
</dbReference>
<dbReference type="STRING" id="650164.K5VXF8"/>
<accession>K5VXF8</accession>
<dbReference type="CDD" id="cd00299">
    <property type="entry name" value="GST_C_family"/>
    <property type="match status" value="1"/>
</dbReference>
<dbReference type="OrthoDB" id="202840at2759"/>
<dbReference type="CDD" id="cd00570">
    <property type="entry name" value="GST_N_family"/>
    <property type="match status" value="1"/>
</dbReference>
<dbReference type="InterPro" id="IPR050983">
    <property type="entry name" value="GST_Omega/HSP26"/>
</dbReference>
<reference evidence="2 3" key="1">
    <citation type="journal article" date="2012" name="BMC Genomics">
        <title>Comparative genomics of the white-rot fungi, Phanerochaete carnosa and P. chrysosporium, to elucidate the genetic basis of the distinct wood types they colonize.</title>
        <authorList>
            <person name="Suzuki H."/>
            <person name="MacDonald J."/>
            <person name="Syed K."/>
            <person name="Salamov A."/>
            <person name="Hori C."/>
            <person name="Aerts A."/>
            <person name="Henrissat B."/>
            <person name="Wiebenga A."/>
            <person name="vanKuyk P.A."/>
            <person name="Barry K."/>
            <person name="Lindquist E."/>
            <person name="LaButti K."/>
            <person name="Lapidus A."/>
            <person name="Lucas S."/>
            <person name="Coutinho P."/>
            <person name="Gong Y."/>
            <person name="Samejima M."/>
            <person name="Mahadevan R."/>
            <person name="Abou-Zaid M."/>
            <person name="de Vries R.P."/>
            <person name="Igarashi K."/>
            <person name="Yadav J.S."/>
            <person name="Grigoriev I.V."/>
            <person name="Master E.R."/>
        </authorList>
    </citation>
    <scope>NUCLEOTIDE SEQUENCE [LARGE SCALE GENOMIC DNA]</scope>
    <source>
        <strain evidence="2 3">HHB-10118-sp</strain>
    </source>
</reference>
<protein>
    <recommendedName>
        <fullName evidence="1">GST N-terminal domain-containing protein</fullName>
    </recommendedName>
</protein>
<evidence type="ECO:0000313" key="3">
    <source>
        <dbReference type="Proteomes" id="UP000008370"/>
    </source>
</evidence>
<dbReference type="InterPro" id="IPR040079">
    <property type="entry name" value="Glutathione_S-Trfase"/>
</dbReference>
<dbReference type="Gene3D" id="3.40.30.10">
    <property type="entry name" value="Glutaredoxin"/>
    <property type="match status" value="1"/>
</dbReference>
<dbReference type="SFLD" id="SFLDS00019">
    <property type="entry name" value="Glutathione_Transferase_(cytos"/>
    <property type="match status" value="1"/>
</dbReference>
<proteinExistence type="predicted"/>
<dbReference type="SFLD" id="SFLDG00358">
    <property type="entry name" value="Main_(cytGST)"/>
    <property type="match status" value="1"/>
</dbReference>
<dbReference type="PANTHER" id="PTHR43968">
    <property type="match status" value="1"/>
</dbReference>
<evidence type="ECO:0000313" key="2">
    <source>
        <dbReference type="EMBL" id="EKM51495.1"/>
    </source>
</evidence>
<dbReference type="Gene3D" id="1.20.1050.10">
    <property type="match status" value="1"/>
</dbReference>
<dbReference type="Pfam" id="PF13409">
    <property type="entry name" value="GST_N_2"/>
    <property type="match status" value="1"/>
</dbReference>
<dbReference type="RefSeq" id="XP_007399307.1">
    <property type="nucleotide sequence ID" value="XM_007399245.1"/>
</dbReference>
<feature type="domain" description="GST N-terminal" evidence="1">
    <location>
        <begin position="4"/>
        <end position="95"/>
    </location>
</feature>
<dbReference type="Proteomes" id="UP000008370">
    <property type="component" value="Unassembled WGS sequence"/>
</dbReference>
<gene>
    <name evidence="2" type="ORF">PHACADRAFT_261658</name>
</gene>
<sequence length="237" mass="26575">MAPEHITFYTHACSPYSHRVHIALEEANAEYTLCTIDVMNKPAFYIDEINPAGKVPAISYGGPKVSPERPSPESTKLRESGVILEFLADLFPESSLLPKDPVLRAKARLFIAVFDAQVYEGFKGYFFVREPAAKLISGLDALQKQLPASGFATGEKWTSADMAVAPFLVRIFFFLENDLGVYPAGEGKKTLEVLRDEKFARLNKYLEDLKAQSSFKATWDESSQLAFWESSVMFKRD</sequence>
<dbReference type="InterPro" id="IPR004045">
    <property type="entry name" value="Glutathione_S-Trfase_N"/>
</dbReference>
<dbReference type="PANTHER" id="PTHR43968:SF8">
    <property type="entry name" value="S-TRANSFERASE, PUTATIVE (AFU_ORTHOLOGUE AFUA_2G00590)-RELATED"/>
    <property type="match status" value="1"/>
</dbReference>
<dbReference type="InterPro" id="IPR036282">
    <property type="entry name" value="Glutathione-S-Trfase_C_sf"/>
</dbReference>
<dbReference type="SUPFAM" id="SSF52833">
    <property type="entry name" value="Thioredoxin-like"/>
    <property type="match status" value="1"/>
</dbReference>
<organism evidence="2 3">
    <name type="scientific">Phanerochaete carnosa (strain HHB-10118-sp)</name>
    <name type="common">White-rot fungus</name>
    <name type="synonym">Peniophora carnosa</name>
    <dbReference type="NCBI Taxonomy" id="650164"/>
    <lineage>
        <taxon>Eukaryota</taxon>
        <taxon>Fungi</taxon>
        <taxon>Dikarya</taxon>
        <taxon>Basidiomycota</taxon>
        <taxon>Agaricomycotina</taxon>
        <taxon>Agaricomycetes</taxon>
        <taxon>Polyporales</taxon>
        <taxon>Phanerochaetaceae</taxon>
        <taxon>Phanerochaete</taxon>
    </lineage>
</organism>
<dbReference type="KEGG" id="pco:PHACADRAFT_261658"/>
<dbReference type="InParanoid" id="K5VXF8"/>
<dbReference type="GeneID" id="18918052"/>
<evidence type="ECO:0000259" key="1">
    <source>
        <dbReference type="PROSITE" id="PS50404"/>
    </source>
</evidence>
<dbReference type="GO" id="GO:0005737">
    <property type="term" value="C:cytoplasm"/>
    <property type="evidence" value="ECO:0007669"/>
    <property type="project" value="TreeGrafter"/>
</dbReference>
<keyword evidence="3" id="KW-1185">Reference proteome</keyword>
<name>K5VXF8_PHACS</name>
<dbReference type="HOGENOM" id="CLU_066075_0_0_1"/>
<dbReference type="AlphaFoldDB" id="K5VXF8"/>
<dbReference type="InterPro" id="IPR036249">
    <property type="entry name" value="Thioredoxin-like_sf"/>
</dbReference>
<dbReference type="SUPFAM" id="SSF47616">
    <property type="entry name" value="GST C-terminal domain-like"/>
    <property type="match status" value="1"/>
</dbReference>